<feature type="region of interest" description="Disordered" evidence="1">
    <location>
        <begin position="1"/>
        <end position="26"/>
    </location>
</feature>
<organism evidence="2 3">
    <name type="scientific">Senna tora</name>
    <dbReference type="NCBI Taxonomy" id="362788"/>
    <lineage>
        <taxon>Eukaryota</taxon>
        <taxon>Viridiplantae</taxon>
        <taxon>Streptophyta</taxon>
        <taxon>Embryophyta</taxon>
        <taxon>Tracheophyta</taxon>
        <taxon>Spermatophyta</taxon>
        <taxon>Magnoliopsida</taxon>
        <taxon>eudicotyledons</taxon>
        <taxon>Gunneridae</taxon>
        <taxon>Pentapetalae</taxon>
        <taxon>rosids</taxon>
        <taxon>fabids</taxon>
        <taxon>Fabales</taxon>
        <taxon>Fabaceae</taxon>
        <taxon>Caesalpinioideae</taxon>
        <taxon>Cassia clade</taxon>
        <taxon>Senna</taxon>
    </lineage>
</organism>
<keyword evidence="3" id="KW-1185">Reference proteome</keyword>
<evidence type="ECO:0000313" key="3">
    <source>
        <dbReference type="Proteomes" id="UP000634136"/>
    </source>
</evidence>
<evidence type="ECO:0000313" key="2">
    <source>
        <dbReference type="EMBL" id="KAF7805085.1"/>
    </source>
</evidence>
<reference evidence="2" key="1">
    <citation type="submission" date="2020-09" db="EMBL/GenBank/DDBJ databases">
        <title>Genome-Enabled Discovery of Anthraquinone Biosynthesis in Senna tora.</title>
        <authorList>
            <person name="Kang S.-H."/>
            <person name="Pandey R.P."/>
            <person name="Lee C.-M."/>
            <person name="Sim J.-S."/>
            <person name="Jeong J.-T."/>
            <person name="Choi B.-S."/>
            <person name="Jung M."/>
            <person name="Ginzburg D."/>
            <person name="Zhao K."/>
            <person name="Won S.Y."/>
            <person name="Oh T.-J."/>
            <person name="Yu Y."/>
            <person name="Kim N.-H."/>
            <person name="Lee O.R."/>
            <person name="Lee T.-H."/>
            <person name="Bashyal P."/>
            <person name="Kim T.-S."/>
            <person name="Lee W.-H."/>
            <person name="Kawkins C."/>
            <person name="Kim C.-K."/>
            <person name="Kim J.S."/>
            <person name="Ahn B.O."/>
            <person name="Rhee S.Y."/>
            <person name="Sohng J.K."/>
        </authorList>
    </citation>
    <scope>NUCLEOTIDE SEQUENCE</scope>
    <source>
        <tissue evidence="2">Leaf</tissue>
    </source>
</reference>
<protein>
    <submittedName>
        <fullName evidence="2">Uncharacterized protein</fullName>
    </submittedName>
</protein>
<comment type="caution">
    <text evidence="2">The sequence shown here is derived from an EMBL/GenBank/DDBJ whole genome shotgun (WGS) entry which is preliminary data.</text>
</comment>
<accession>A0A834W127</accession>
<sequence length="26" mass="3010">MERSQEEAYLNKAGRGKSGRARIESW</sequence>
<dbReference type="AlphaFoldDB" id="A0A834W127"/>
<name>A0A834W127_9FABA</name>
<dbReference type="Proteomes" id="UP000634136">
    <property type="component" value="Unassembled WGS sequence"/>
</dbReference>
<proteinExistence type="predicted"/>
<gene>
    <name evidence="2" type="ORF">G2W53_044196</name>
</gene>
<evidence type="ECO:0000256" key="1">
    <source>
        <dbReference type="SAM" id="MobiDB-lite"/>
    </source>
</evidence>
<dbReference type="EMBL" id="JAAIUW010000013">
    <property type="protein sequence ID" value="KAF7805085.1"/>
    <property type="molecule type" value="Genomic_DNA"/>
</dbReference>